<dbReference type="EMBL" id="JBICCN010000183">
    <property type="protein sequence ID" value="KAL3087201.1"/>
    <property type="molecule type" value="Genomic_DNA"/>
</dbReference>
<dbReference type="GO" id="GO:0003677">
    <property type="term" value="F:DNA binding"/>
    <property type="evidence" value="ECO:0007669"/>
    <property type="project" value="UniProtKB-KW"/>
</dbReference>
<dbReference type="InterPro" id="IPR035500">
    <property type="entry name" value="NHR-like_dom_sf"/>
</dbReference>
<evidence type="ECO:0000259" key="11">
    <source>
        <dbReference type="PROSITE" id="PS51843"/>
    </source>
</evidence>
<dbReference type="InterPro" id="IPR001628">
    <property type="entry name" value="Znf_hrmn_rcpt"/>
</dbReference>
<keyword evidence="2" id="KW-0479">Metal-binding</keyword>
<keyword evidence="9" id="KW-0539">Nucleus</keyword>
<evidence type="ECO:0000256" key="2">
    <source>
        <dbReference type="ARBA" id="ARBA00022723"/>
    </source>
</evidence>
<dbReference type="Proteomes" id="UP001620645">
    <property type="component" value="Unassembled WGS sequence"/>
</dbReference>
<dbReference type="SMART" id="SM00430">
    <property type="entry name" value="HOLI"/>
    <property type="match status" value="1"/>
</dbReference>
<evidence type="ECO:0000256" key="8">
    <source>
        <dbReference type="ARBA" id="ARBA00023170"/>
    </source>
</evidence>
<dbReference type="InterPro" id="IPR050274">
    <property type="entry name" value="Nuclear_hormone_rcpt_NR2"/>
</dbReference>
<keyword evidence="3" id="KW-0863">Zinc-finger</keyword>
<feature type="domain" description="Nuclear receptor" evidence="10">
    <location>
        <begin position="9"/>
        <end position="83"/>
    </location>
</feature>
<evidence type="ECO:0000256" key="5">
    <source>
        <dbReference type="ARBA" id="ARBA00023015"/>
    </source>
</evidence>
<dbReference type="PROSITE" id="PS51030">
    <property type="entry name" value="NUCLEAR_REC_DBD_2"/>
    <property type="match status" value="1"/>
</dbReference>
<dbReference type="Gene3D" id="3.30.50.10">
    <property type="entry name" value="Erythroid Transcription Factor GATA-1, subunit A"/>
    <property type="match status" value="1"/>
</dbReference>
<keyword evidence="4" id="KW-0862">Zinc</keyword>
<evidence type="ECO:0000256" key="6">
    <source>
        <dbReference type="ARBA" id="ARBA00023125"/>
    </source>
</evidence>
<evidence type="ECO:0000256" key="7">
    <source>
        <dbReference type="ARBA" id="ARBA00023163"/>
    </source>
</evidence>
<keyword evidence="13" id="KW-1185">Reference proteome</keyword>
<name>A0ABD2J9B6_HETSC</name>
<dbReference type="SUPFAM" id="SSF57716">
    <property type="entry name" value="Glucocorticoid receptor-like (DNA-binding domain)"/>
    <property type="match status" value="1"/>
</dbReference>
<evidence type="ECO:0000313" key="13">
    <source>
        <dbReference type="Proteomes" id="UP001620645"/>
    </source>
</evidence>
<keyword evidence="5" id="KW-0805">Transcription regulation</keyword>
<dbReference type="Pfam" id="PF00104">
    <property type="entry name" value="Hormone_recep"/>
    <property type="match status" value="1"/>
</dbReference>
<dbReference type="GO" id="GO:0008270">
    <property type="term" value="F:zinc ion binding"/>
    <property type="evidence" value="ECO:0007669"/>
    <property type="project" value="UniProtKB-KW"/>
</dbReference>
<dbReference type="PROSITE" id="PS51843">
    <property type="entry name" value="NR_LBD"/>
    <property type="match status" value="1"/>
</dbReference>
<evidence type="ECO:0000256" key="1">
    <source>
        <dbReference type="ARBA" id="ARBA00005993"/>
    </source>
</evidence>
<dbReference type="PANTHER" id="PTHR24083">
    <property type="entry name" value="NUCLEAR HORMONE RECEPTOR"/>
    <property type="match status" value="1"/>
</dbReference>
<dbReference type="SUPFAM" id="SSF48508">
    <property type="entry name" value="Nuclear receptor ligand-binding domain"/>
    <property type="match status" value="1"/>
</dbReference>
<dbReference type="InterPro" id="IPR013088">
    <property type="entry name" value="Znf_NHR/GATA"/>
</dbReference>
<gene>
    <name evidence="12" type="ORF">niasHS_009081</name>
</gene>
<keyword evidence="8" id="KW-0675">Receptor</keyword>
<accession>A0ABD2J9B6</accession>
<comment type="caution">
    <text evidence="12">The sequence shown here is derived from an EMBL/GenBank/DDBJ whole genome shotgun (WGS) entry which is preliminary data.</text>
</comment>
<organism evidence="12 13">
    <name type="scientific">Heterodera schachtii</name>
    <name type="common">Sugarbeet cyst nematode worm</name>
    <name type="synonym">Tylenchus schachtii</name>
    <dbReference type="NCBI Taxonomy" id="97005"/>
    <lineage>
        <taxon>Eukaryota</taxon>
        <taxon>Metazoa</taxon>
        <taxon>Ecdysozoa</taxon>
        <taxon>Nematoda</taxon>
        <taxon>Chromadorea</taxon>
        <taxon>Rhabditida</taxon>
        <taxon>Tylenchina</taxon>
        <taxon>Tylenchomorpha</taxon>
        <taxon>Tylenchoidea</taxon>
        <taxon>Heteroderidae</taxon>
        <taxon>Heteroderinae</taxon>
        <taxon>Heterodera</taxon>
    </lineage>
</organism>
<evidence type="ECO:0000256" key="4">
    <source>
        <dbReference type="ARBA" id="ARBA00022833"/>
    </source>
</evidence>
<evidence type="ECO:0000256" key="3">
    <source>
        <dbReference type="ARBA" id="ARBA00022771"/>
    </source>
</evidence>
<reference evidence="12 13" key="1">
    <citation type="submission" date="2024-10" db="EMBL/GenBank/DDBJ databases">
        <authorList>
            <person name="Kim D."/>
        </authorList>
    </citation>
    <scope>NUCLEOTIDE SEQUENCE [LARGE SCALE GENOMIC DNA]</scope>
    <source>
        <strain evidence="12">Taebaek</strain>
    </source>
</reference>
<feature type="domain" description="NR LBD" evidence="11">
    <location>
        <begin position="175"/>
        <end position="412"/>
    </location>
</feature>
<evidence type="ECO:0000256" key="9">
    <source>
        <dbReference type="ARBA" id="ARBA00023242"/>
    </source>
</evidence>
<proteinExistence type="inferred from homology"/>
<comment type="similarity">
    <text evidence="1">Belongs to the nuclear hormone receptor family.</text>
</comment>
<evidence type="ECO:0000313" key="12">
    <source>
        <dbReference type="EMBL" id="KAL3087201.1"/>
    </source>
</evidence>
<protein>
    <submittedName>
        <fullName evidence="12">Uncharacterized protein</fullName>
    </submittedName>
</protein>
<keyword evidence="7" id="KW-0804">Transcription</keyword>
<dbReference type="InterPro" id="IPR000536">
    <property type="entry name" value="Nucl_hrmn_rcpt_lig-bd"/>
</dbReference>
<dbReference type="SMART" id="SM00399">
    <property type="entry name" value="ZnF_C4"/>
    <property type="match status" value="1"/>
</dbReference>
<evidence type="ECO:0000259" key="10">
    <source>
        <dbReference type="PROSITE" id="PS51030"/>
    </source>
</evidence>
<dbReference type="Gene3D" id="1.10.565.10">
    <property type="entry name" value="Retinoid X Receptor"/>
    <property type="match status" value="1"/>
</dbReference>
<dbReference type="Pfam" id="PF00105">
    <property type="entry name" value="zf-C4"/>
    <property type="match status" value="1"/>
</dbReference>
<sequence length="426" mass="48013">MKPTSDECSVKCAVCSRPSKYFFYGVKCCESCKHFFRRSISLKKEYKCKNGRQCELEKDSASCKRCRLNKCLSVGMNSLRVSIKSKRVGGQAAPTNSSNLEEVGTDLSAITTFNNAPPKWAVPNSPLVQQNFAGFILMKYLLEVERKVRRIRDSQTHVPSFFFDQCDSFEAIFRRKPNLIERANEFSPKLPSPLNAAKFAEIVRQKGAFFVLPGHLALDLLLVFEIARTFSFFERLDISDKIALCSDIASPLLMLSNGFYSAQQNSDIFSVPNGWAPITLFKNAYYKDDPIVAKMSDKVLCKASVPFIRLKLNTEEFVLLRAIIFAHMVSPGLSDQAQKLLLSEAEKYSSLLMNIVQINYGSAPGALRYVELMGLINFAFISGTKHRHFLTYISNVLDPNFDRVMPPVLAKICTKGPVELHQLLPY</sequence>
<keyword evidence="6" id="KW-0238">DNA-binding</keyword>
<dbReference type="AlphaFoldDB" id="A0ABD2J9B6"/>
<dbReference type="PRINTS" id="PR00047">
    <property type="entry name" value="STROIDFINGER"/>
</dbReference>